<accession>A0A160TN85</accession>
<evidence type="ECO:0000256" key="3">
    <source>
        <dbReference type="ARBA" id="ARBA00023163"/>
    </source>
</evidence>
<dbReference type="Gene3D" id="2.60.120.10">
    <property type="entry name" value="Jelly Rolls"/>
    <property type="match status" value="1"/>
</dbReference>
<dbReference type="SMART" id="SM00100">
    <property type="entry name" value="cNMP"/>
    <property type="match status" value="1"/>
</dbReference>
<dbReference type="Pfam" id="PF13545">
    <property type="entry name" value="HTH_Crp_2"/>
    <property type="match status" value="1"/>
</dbReference>
<dbReference type="PANTHER" id="PTHR24567">
    <property type="entry name" value="CRP FAMILY TRANSCRIPTIONAL REGULATORY PROTEIN"/>
    <property type="match status" value="1"/>
</dbReference>
<proteinExistence type="predicted"/>
<dbReference type="CDD" id="cd00038">
    <property type="entry name" value="CAP_ED"/>
    <property type="match status" value="1"/>
</dbReference>
<evidence type="ECO:0000256" key="1">
    <source>
        <dbReference type="ARBA" id="ARBA00023015"/>
    </source>
</evidence>
<dbReference type="SMART" id="SM00419">
    <property type="entry name" value="HTH_CRP"/>
    <property type="match status" value="1"/>
</dbReference>
<sequence>MAELLLLDAPSLESLLPPGLFAGLCAVGTSVAYQDKALIQARGDARPGLSIVRGGAVQIGNPGLDGSVVITSILGPGHCFGEMTLFGDLPRTHDAIAKGATTIGHISPAAYDRFAQANPALTQAILGMMARRLYAMLEFADDLRRLPLKVQLAKLLLAMVREGRARATHEELGARFGVTRVAIGTALGALEREGLVKRSYGGIDVPDRERLRAWIEDRTMLAKF</sequence>
<dbReference type="PROSITE" id="PS50042">
    <property type="entry name" value="CNMP_BINDING_3"/>
    <property type="match status" value="1"/>
</dbReference>
<dbReference type="AlphaFoldDB" id="A0A160TN85"/>
<gene>
    <name evidence="5" type="ORF">MGWOODY_Smn2611</name>
</gene>
<dbReference type="SUPFAM" id="SSF51206">
    <property type="entry name" value="cAMP-binding domain-like"/>
    <property type="match status" value="1"/>
</dbReference>
<dbReference type="EMBL" id="CZQE01000390">
    <property type="protein sequence ID" value="CUS46755.1"/>
    <property type="molecule type" value="Genomic_DNA"/>
</dbReference>
<dbReference type="GO" id="GO:0005829">
    <property type="term" value="C:cytosol"/>
    <property type="evidence" value="ECO:0007669"/>
    <property type="project" value="TreeGrafter"/>
</dbReference>
<feature type="domain" description="Cyclic nucleotide-binding" evidence="4">
    <location>
        <begin position="33"/>
        <end position="132"/>
    </location>
</feature>
<dbReference type="InterPro" id="IPR036390">
    <property type="entry name" value="WH_DNA-bd_sf"/>
</dbReference>
<keyword evidence="2" id="KW-0238">DNA-binding</keyword>
<name>A0A160TN85_9ZZZZ</name>
<dbReference type="InterPro" id="IPR018490">
    <property type="entry name" value="cNMP-bd_dom_sf"/>
</dbReference>
<keyword evidence="3" id="KW-0804">Transcription</keyword>
<dbReference type="GO" id="GO:0003677">
    <property type="term" value="F:DNA binding"/>
    <property type="evidence" value="ECO:0007669"/>
    <property type="project" value="UniProtKB-KW"/>
</dbReference>
<dbReference type="InterPro" id="IPR000595">
    <property type="entry name" value="cNMP-bd_dom"/>
</dbReference>
<dbReference type="PANTHER" id="PTHR24567:SF74">
    <property type="entry name" value="HTH-TYPE TRANSCRIPTIONAL REGULATOR ARCR"/>
    <property type="match status" value="1"/>
</dbReference>
<dbReference type="GO" id="GO:0003700">
    <property type="term" value="F:DNA-binding transcription factor activity"/>
    <property type="evidence" value="ECO:0007669"/>
    <property type="project" value="TreeGrafter"/>
</dbReference>
<evidence type="ECO:0000256" key="2">
    <source>
        <dbReference type="ARBA" id="ARBA00023125"/>
    </source>
</evidence>
<dbReference type="InterPro" id="IPR050397">
    <property type="entry name" value="Env_Response_Regulators"/>
</dbReference>
<dbReference type="Pfam" id="PF00027">
    <property type="entry name" value="cNMP_binding"/>
    <property type="match status" value="1"/>
</dbReference>
<dbReference type="InterPro" id="IPR012318">
    <property type="entry name" value="HTH_CRP"/>
</dbReference>
<reference evidence="5" key="1">
    <citation type="submission" date="2015-10" db="EMBL/GenBank/DDBJ databases">
        <authorList>
            <person name="Gilbert D.G."/>
        </authorList>
    </citation>
    <scope>NUCLEOTIDE SEQUENCE</scope>
</reference>
<dbReference type="SUPFAM" id="SSF46785">
    <property type="entry name" value="Winged helix' DNA-binding domain"/>
    <property type="match status" value="1"/>
</dbReference>
<organism evidence="5">
    <name type="scientific">hydrothermal vent metagenome</name>
    <dbReference type="NCBI Taxonomy" id="652676"/>
    <lineage>
        <taxon>unclassified sequences</taxon>
        <taxon>metagenomes</taxon>
        <taxon>ecological metagenomes</taxon>
    </lineage>
</organism>
<evidence type="ECO:0000313" key="5">
    <source>
        <dbReference type="EMBL" id="CUS46755.1"/>
    </source>
</evidence>
<keyword evidence="1" id="KW-0805">Transcription regulation</keyword>
<evidence type="ECO:0000259" key="4">
    <source>
        <dbReference type="PROSITE" id="PS50042"/>
    </source>
</evidence>
<protein>
    <submittedName>
        <fullName evidence="5">Transcriptional regulator, Crp/Fnr family</fullName>
    </submittedName>
</protein>
<dbReference type="InterPro" id="IPR014710">
    <property type="entry name" value="RmlC-like_jellyroll"/>
</dbReference>